<dbReference type="Proteomes" id="UP000187822">
    <property type="component" value="Chromosome I"/>
</dbReference>
<dbReference type="EMBL" id="LT671858">
    <property type="protein sequence ID" value="SIM46496.1"/>
    <property type="molecule type" value="Genomic_DNA"/>
</dbReference>
<proteinExistence type="predicted"/>
<evidence type="ECO:0000313" key="1">
    <source>
        <dbReference type="EMBL" id="SIM46496.1"/>
    </source>
</evidence>
<name>A0A1N5TEB5_9ARCH</name>
<reference evidence="2" key="3">
    <citation type="submission" date="2016-06" db="EMBL/GenBank/DDBJ databases">
        <authorList>
            <person name="Olsen C.W."/>
            <person name="Carey S."/>
            <person name="Hinshaw L."/>
            <person name="Karasin A.I."/>
        </authorList>
    </citation>
    <scope>NUCLEOTIDE SEQUENCE [LARGE SCALE GENOMIC DNA]</scope>
    <source>
        <strain evidence="2">PM4</strain>
    </source>
</reference>
<accession>A0A1N5TEB5</accession>
<dbReference type="KEGG" id="cdiv:CPM_0512"/>
<dbReference type="Proteomes" id="UP000195607">
    <property type="component" value="Chromosome I"/>
</dbReference>
<evidence type="ECO:0000313" key="3">
    <source>
        <dbReference type="Proteomes" id="UP000187822"/>
    </source>
</evidence>
<gene>
    <name evidence="2" type="ORF">CPM_0512</name>
    <name evidence="1" type="ORF">CSP5_0540</name>
</gene>
<reference evidence="3" key="2">
    <citation type="submission" date="2016-06" db="EMBL/GenBank/DDBJ databases">
        <authorList>
            <person name="Toshchakov V.S."/>
        </authorList>
    </citation>
    <scope>NUCLEOTIDE SEQUENCE [LARGE SCALE GENOMIC DNA]</scope>
    <source>
        <strain>PM4 (JCM 30641</strain>
        <strain evidence="3">\VKM B-2940)</strain>
    </source>
</reference>
<dbReference type="EMBL" id="LT719092">
    <property type="protein sequence ID" value="SJK84392.1"/>
    <property type="molecule type" value="Genomic_DNA"/>
</dbReference>
<protein>
    <submittedName>
        <fullName evidence="1">Uncharacterized protein</fullName>
    </submittedName>
</protein>
<dbReference type="STRING" id="1673428.CPM_0512"/>
<keyword evidence="3" id="KW-1185">Reference proteome</keyword>
<dbReference type="AlphaFoldDB" id="A0A1N5TEB5"/>
<sequence length="287" mass="30862">MMFLFTMVQATSGLQNSEFGESASKVNVTPDLDYGEVLCTKPYSNLHSRNTFSGGCACLEIHPCLVVYQNYNSGTGEPQKCYVIEYQIETLMNAYQGKGYQIMGGEPQVGSQTYCNFKGDNGGWTGLLTIEYPACSPDAPSSTNRPACWQSNCNNIALNAVPNKEIGVGKSVTCTFKSGFSAGGGACGASVGASFSNSISINYHAVCIDPVELNKNCLYYKTSDNLGETTSSQITTFTTYVGTAFPISNEWTHIYVVEDLHFVTCGLNDRRYGGETLTVGGGFNVDA</sequence>
<reference evidence="1 4" key="1">
    <citation type="submission" date="2016-04" db="EMBL/GenBank/DDBJ databases">
        <authorList>
            <person name="Evans L.H."/>
            <person name="Alamgir A."/>
            <person name="Owens N."/>
            <person name="Weber N.D."/>
            <person name="Virtaneva K."/>
            <person name="Barbian K."/>
            <person name="Babar A."/>
            <person name="Rosenke K."/>
        </authorList>
    </citation>
    <scope>NUCLEOTIDE SEQUENCE [LARGE SCALE GENOMIC DNA]</scope>
    <source>
        <strain evidence="1">S5</strain>
        <strain evidence="4">S5(T) (JCM 30642 \VKM B-2941)</strain>
    </source>
</reference>
<evidence type="ECO:0000313" key="4">
    <source>
        <dbReference type="Proteomes" id="UP000195607"/>
    </source>
</evidence>
<evidence type="ECO:0000313" key="2">
    <source>
        <dbReference type="EMBL" id="SJK84392.1"/>
    </source>
</evidence>
<organism evidence="1 4">
    <name type="scientific">Cuniculiplasma divulgatum</name>
    <dbReference type="NCBI Taxonomy" id="1673428"/>
    <lineage>
        <taxon>Archaea</taxon>
        <taxon>Methanobacteriati</taxon>
        <taxon>Thermoplasmatota</taxon>
        <taxon>Thermoplasmata</taxon>
        <taxon>Thermoplasmatales</taxon>
        <taxon>Cuniculiplasmataceae</taxon>
        <taxon>Cuniculiplasma</taxon>
    </lineage>
</organism>